<dbReference type="PANTHER" id="PTHR43591:SF31">
    <property type="entry name" value="LAEA-LIKE, PUTATIVE (AFU_ORTHOLOGUE AFUA_8G01930)-RELATED"/>
    <property type="match status" value="1"/>
</dbReference>
<dbReference type="RefSeq" id="XP_045271041.1">
    <property type="nucleotide sequence ID" value="XM_045403701.1"/>
</dbReference>
<evidence type="ECO:0000313" key="4">
    <source>
        <dbReference type="Proteomes" id="UP000613401"/>
    </source>
</evidence>
<dbReference type="AlphaFoldDB" id="A0A8H4CXM6"/>
<dbReference type="Gene3D" id="3.40.50.150">
    <property type="entry name" value="Vaccinia Virus protein VP39"/>
    <property type="match status" value="3"/>
</dbReference>
<dbReference type="GO" id="GO:0032259">
    <property type="term" value="P:methylation"/>
    <property type="evidence" value="ECO:0007669"/>
    <property type="project" value="UniProtKB-KW"/>
</dbReference>
<evidence type="ECO:0000256" key="2">
    <source>
        <dbReference type="SAM" id="MobiDB-lite"/>
    </source>
</evidence>
<dbReference type="GO" id="GO:0008168">
    <property type="term" value="F:methyltransferase activity"/>
    <property type="evidence" value="ECO:0007669"/>
    <property type="project" value="UniProtKB-KW"/>
</dbReference>
<sequence length="938" mass="107799">MSQPQDKHEAQLAADEGSIASSKTSLRDSIIDYRIENGRTYHRYKEGKYNLPNDDQENSRLDSNHQLWLITLDNKLGVAPPCEKDSTVGRVLDVGTGTGIWAIDFGDEHPEADVYGNDLSAVQTTLVPPNVKFEVDDIEDEWTYSRPFEYIHSRLMTSSLSDWPVFLRRCFDNLEPGGYLELKETDIIPRSDDDTLNPAHAIMKWANLLLQASIKLGRPYMEIPTLKQLMIDAGFEDVTMHVYKWPTNGWPKDSRHREIGIWNYENTMMGLEGYTMAPLTRALDWTPAEVDVFLTDVRKDLKDRSIHAYWPHLRESVQDYLVENGRTYHRYKEGKYNLPNDERENDRTGQTIPFTSVGVIDRSTDMIHALWLLTLEDRLGLAPPCDLETKVGRVLDVGTGTGIWAINFADDHPESEVLGNDLSPIQPGDVPPNVRFEVDDIDDEWTFSQPFDYIHSRVMTSSIADWPQYLKKCFDNLKPGGYLELQEGDLFPTSDDGTLSKESSLMKWADLLYDASVKFGRPFVQVPSLRQAMIDAGFEDVTMSTYKWPSNSWPRDVHFKELGMWQREQMLSGLEGFSLAPLTRAHEWTPTEVSVFLIDVRKDINDRNIHAYWPPGDDDSRSEIGSSVASSTTSLRPSLRDYREENGRTYHQYKDGKYNLPNDDRELDRQDLEHQLWLLTLDDRLGLAPPCQPNAKVGRVLDVGTGTGIWALNYGDEHPEAEVYGNDLSPVQPGHVPPNVRFEVDDVEDEWTFSRPFTYIHSRVMTSSISDWRLYLRRCFDNLEPGGWLELQELDCVPRSDDGTLTTESPLNKWADLLVEASEKLGRPYVRIPPLKDLMAEIGFEEVVIYMNKWPTNSWPKDLKFKELGMWQNQSMMEGLEGFTMAPFTRALEWKKDEVNVFLIDVRKEINNREVHAYWPIYFIMGRKPLKEQTPAPA</sequence>
<feature type="compositionally biased region" description="Basic and acidic residues" evidence="2">
    <location>
        <begin position="1"/>
        <end position="10"/>
    </location>
</feature>
<feature type="compositionally biased region" description="Polar residues" evidence="2">
    <location>
        <begin position="623"/>
        <end position="636"/>
    </location>
</feature>
<keyword evidence="4" id="KW-1185">Reference proteome</keyword>
<dbReference type="CDD" id="cd02440">
    <property type="entry name" value="AdoMet_MTases"/>
    <property type="match status" value="3"/>
</dbReference>
<dbReference type="PANTHER" id="PTHR43591">
    <property type="entry name" value="METHYLTRANSFERASE"/>
    <property type="match status" value="1"/>
</dbReference>
<dbReference type="Proteomes" id="UP000613401">
    <property type="component" value="Unassembled WGS sequence"/>
</dbReference>
<dbReference type="SUPFAM" id="SSF53335">
    <property type="entry name" value="S-adenosyl-L-methionine-dependent methyltransferases"/>
    <property type="match status" value="3"/>
</dbReference>
<feature type="compositionally biased region" description="Basic and acidic residues" evidence="2">
    <location>
        <begin position="638"/>
        <end position="647"/>
    </location>
</feature>
<reference evidence="3" key="2">
    <citation type="submission" date="2020-03" db="EMBL/GenBank/DDBJ databases">
        <authorList>
            <person name="Fu F.-F."/>
            <person name="Chen J."/>
        </authorList>
    </citation>
    <scope>NUCLEOTIDE SEQUENCE</scope>
    <source>
        <strain evidence="3">Lc1</strain>
    </source>
</reference>
<feature type="region of interest" description="Disordered" evidence="2">
    <location>
        <begin position="615"/>
        <end position="647"/>
    </location>
</feature>
<reference evidence="3" key="1">
    <citation type="journal article" date="2020" name="Phytopathology">
        <title>Genome sequence and comparative analysis of Colletotrichum gloeosporioides isolated from Liriodendron leaves.</title>
        <authorList>
            <person name="Fu F.F."/>
            <person name="Hao Z."/>
            <person name="Wang P."/>
            <person name="Lu Y."/>
            <person name="Xue L.J."/>
            <person name="Wei G."/>
            <person name="Tian Y."/>
            <person name="Baishi H."/>
            <person name="Xu H."/>
            <person name="Shi J."/>
            <person name="Cheng T."/>
            <person name="Wang G."/>
            <person name="Yi Y."/>
            <person name="Chen J."/>
        </authorList>
    </citation>
    <scope>NUCLEOTIDE SEQUENCE</scope>
    <source>
        <strain evidence="3">Lc1</strain>
    </source>
</reference>
<dbReference type="EMBL" id="WVTB01000005">
    <property type="protein sequence ID" value="KAF3811882.1"/>
    <property type="molecule type" value="Genomic_DNA"/>
</dbReference>
<accession>A0A8H4CXM6</accession>
<gene>
    <name evidence="3" type="ORF">GCG54_00003631</name>
</gene>
<proteinExistence type="inferred from homology"/>
<dbReference type="Pfam" id="PF13489">
    <property type="entry name" value="Methyltransf_23"/>
    <property type="match status" value="3"/>
</dbReference>
<feature type="region of interest" description="Disordered" evidence="2">
    <location>
        <begin position="1"/>
        <end position="20"/>
    </location>
</feature>
<evidence type="ECO:0000313" key="3">
    <source>
        <dbReference type="EMBL" id="KAF3811882.1"/>
    </source>
</evidence>
<comment type="caution">
    <text evidence="3">The sequence shown here is derived from an EMBL/GenBank/DDBJ whole genome shotgun (WGS) entry which is preliminary data.</text>
</comment>
<comment type="similarity">
    <text evidence="1">Belongs to the methyltransferase superfamily. LaeA methyltransferase family.</text>
</comment>
<keyword evidence="3" id="KW-0808">Transferase</keyword>
<dbReference type="GeneID" id="69010789"/>
<dbReference type="InterPro" id="IPR029063">
    <property type="entry name" value="SAM-dependent_MTases_sf"/>
</dbReference>
<name>A0A8H4CXM6_COLGL</name>
<organism evidence="3 4">
    <name type="scientific">Colletotrichum gloeosporioides</name>
    <name type="common">Anthracnose fungus</name>
    <name type="synonym">Glomerella cingulata</name>
    <dbReference type="NCBI Taxonomy" id="474922"/>
    <lineage>
        <taxon>Eukaryota</taxon>
        <taxon>Fungi</taxon>
        <taxon>Dikarya</taxon>
        <taxon>Ascomycota</taxon>
        <taxon>Pezizomycotina</taxon>
        <taxon>Sordariomycetes</taxon>
        <taxon>Hypocreomycetidae</taxon>
        <taxon>Glomerellales</taxon>
        <taxon>Glomerellaceae</taxon>
        <taxon>Colletotrichum</taxon>
        <taxon>Colletotrichum gloeosporioides species complex</taxon>
    </lineage>
</organism>
<evidence type="ECO:0000256" key="1">
    <source>
        <dbReference type="ARBA" id="ARBA00038158"/>
    </source>
</evidence>
<protein>
    <submittedName>
        <fullName evidence="3">N-methyltransferase tcpN</fullName>
    </submittedName>
</protein>
<keyword evidence="3" id="KW-0489">Methyltransferase</keyword>